<protein>
    <submittedName>
        <fullName evidence="8">Membrane protein</fullName>
    </submittedName>
</protein>
<proteinExistence type="predicted"/>
<feature type="transmembrane region" description="Helical" evidence="6">
    <location>
        <begin position="63"/>
        <end position="85"/>
    </location>
</feature>
<dbReference type="InterPro" id="IPR003807">
    <property type="entry name" value="DUF202"/>
</dbReference>
<name>A0A512RP64_9BACT</name>
<keyword evidence="2" id="KW-1003">Cell membrane</keyword>
<evidence type="ECO:0000256" key="1">
    <source>
        <dbReference type="ARBA" id="ARBA00004651"/>
    </source>
</evidence>
<dbReference type="PANTHER" id="PTHR34187:SF2">
    <property type="entry name" value="DUF202 DOMAIN-CONTAINING PROTEIN"/>
    <property type="match status" value="1"/>
</dbReference>
<evidence type="ECO:0000256" key="5">
    <source>
        <dbReference type="ARBA" id="ARBA00023136"/>
    </source>
</evidence>
<dbReference type="InterPro" id="IPR052053">
    <property type="entry name" value="IM_YidH-like"/>
</dbReference>
<dbReference type="GO" id="GO:0005886">
    <property type="term" value="C:plasma membrane"/>
    <property type="evidence" value="ECO:0007669"/>
    <property type="project" value="UniProtKB-SubCell"/>
</dbReference>
<dbReference type="EMBL" id="BKAU01000005">
    <property type="protein sequence ID" value="GEP97490.1"/>
    <property type="molecule type" value="Genomic_DNA"/>
</dbReference>
<keyword evidence="3 6" id="KW-0812">Transmembrane</keyword>
<evidence type="ECO:0000256" key="4">
    <source>
        <dbReference type="ARBA" id="ARBA00022989"/>
    </source>
</evidence>
<dbReference type="AlphaFoldDB" id="A0A512RP64"/>
<keyword evidence="4 6" id="KW-1133">Transmembrane helix</keyword>
<evidence type="ECO:0000313" key="9">
    <source>
        <dbReference type="Proteomes" id="UP000321436"/>
    </source>
</evidence>
<dbReference type="RefSeq" id="WP_146865140.1">
    <property type="nucleotide sequence ID" value="NZ_BKAU01000005.1"/>
</dbReference>
<accession>A0A512RP64</accession>
<organism evidence="8 9">
    <name type="scientific">Chitinophaga cymbidii</name>
    <dbReference type="NCBI Taxonomy" id="1096750"/>
    <lineage>
        <taxon>Bacteria</taxon>
        <taxon>Pseudomonadati</taxon>
        <taxon>Bacteroidota</taxon>
        <taxon>Chitinophagia</taxon>
        <taxon>Chitinophagales</taxon>
        <taxon>Chitinophagaceae</taxon>
        <taxon>Chitinophaga</taxon>
    </lineage>
</organism>
<evidence type="ECO:0000313" key="8">
    <source>
        <dbReference type="EMBL" id="GEP97490.1"/>
    </source>
</evidence>
<keyword evidence="5 6" id="KW-0472">Membrane</keyword>
<reference evidence="8 9" key="1">
    <citation type="submission" date="2019-07" db="EMBL/GenBank/DDBJ databases">
        <title>Whole genome shotgun sequence of Chitinophaga cymbidii NBRC 109752.</title>
        <authorList>
            <person name="Hosoyama A."/>
            <person name="Uohara A."/>
            <person name="Ohji S."/>
            <person name="Ichikawa N."/>
        </authorList>
    </citation>
    <scope>NUCLEOTIDE SEQUENCE [LARGE SCALE GENOMIC DNA]</scope>
    <source>
        <strain evidence="8 9">NBRC 109752</strain>
    </source>
</reference>
<evidence type="ECO:0000256" key="3">
    <source>
        <dbReference type="ARBA" id="ARBA00022692"/>
    </source>
</evidence>
<gene>
    <name evidence="8" type="ORF">CCY01nite_37500</name>
</gene>
<feature type="domain" description="DUF202" evidence="7">
    <location>
        <begin position="13"/>
        <end position="92"/>
    </location>
</feature>
<feature type="transmembrane region" description="Helical" evidence="6">
    <location>
        <begin position="21"/>
        <end position="43"/>
    </location>
</feature>
<comment type="caution">
    <text evidence="8">The sequence shown here is derived from an EMBL/GenBank/DDBJ whole genome shotgun (WGS) entry which is preliminary data.</text>
</comment>
<evidence type="ECO:0000256" key="6">
    <source>
        <dbReference type="SAM" id="Phobius"/>
    </source>
</evidence>
<dbReference type="PANTHER" id="PTHR34187">
    <property type="entry name" value="FGR18P"/>
    <property type="match status" value="1"/>
</dbReference>
<dbReference type="OrthoDB" id="582337at2"/>
<sequence length="128" mass="14288">MDTNKTSGGKATDHLANERTFLAWIRTAIAIMAFGFVVVKFSLFIRQLTYAFTDKVIALPNHGYSGIIGVFLVSLGGVISLLSFIRYKKIERDLNDDVFYPSSRLIILLTLFILIGAVVMVLYLLPNI</sequence>
<comment type="subcellular location">
    <subcellularLocation>
        <location evidence="1">Cell membrane</location>
        <topology evidence="1">Multi-pass membrane protein</topology>
    </subcellularLocation>
</comment>
<feature type="transmembrane region" description="Helical" evidence="6">
    <location>
        <begin position="105"/>
        <end position="125"/>
    </location>
</feature>
<keyword evidence="9" id="KW-1185">Reference proteome</keyword>
<dbReference type="Proteomes" id="UP000321436">
    <property type="component" value="Unassembled WGS sequence"/>
</dbReference>
<evidence type="ECO:0000256" key="2">
    <source>
        <dbReference type="ARBA" id="ARBA00022475"/>
    </source>
</evidence>
<evidence type="ECO:0000259" key="7">
    <source>
        <dbReference type="Pfam" id="PF02656"/>
    </source>
</evidence>
<dbReference type="Pfam" id="PF02656">
    <property type="entry name" value="DUF202"/>
    <property type="match status" value="1"/>
</dbReference>